<keyword evidence="2" id="KW-0472">Membrane</keyword>
<evidence type="ECO:0000313" key="6">
    <source>
        <dbReference type="EMBL" id="SVE92969.1"/>
    </source>
</evidence>
<gene>
    <name evidence="6" type="primary">EOG090X04W0</name>
</gene>
<reference evidence="6" key="1">
    <citation type="submission" date="2018-08" db="EMBL/GenBank/DDBJ databases">
        <authorList>
            <person name="Cornetti L."/>
        </authorList>
    </citation>
    <scope>NUCLEOTIDE SEQUENCE</scope>
    <source>
        <strain evidence="6">DE-FRO-2-1</strain>
    </source>
</reference>
<dbReference type="AlphaFoldDB" id="A0A4Y7NIC6"/>
<dbReference type="PANTHER" id="PTHR10132:SF14">
    <property type="entry name" value="SARCOGLYCAN ALPHA, ISOFORM C"/>
    <property type="match status" value="1"/>
</dbReference>
<keyword evidence="3" id="KW-0732">Signal</keyword>
<keyword evidence="2" id="KW-1133">Transmembrane helix</keyword>
<dbReference type="Pfam" id="PF05510">
    <property type="entry name" value="Sarcoglycan_2"/>
    <property type="match status" value="1"/>
</dbReference>
<feature type="transmembrane region" description="Helical" evidence="2">
    <location>
        <begin position="310"/>
        <end position="333"/>
    </location>
</feature>
<accession>A0A4Y7NIC6</accession>
<dbReference type="GO" id="GO:0016012">
    <property type="term" value="C:sarcoglycan complex"/>
    <property type="evidence" value="ECO:0007669"/>
    <property type="project" value="InterPro"/>
</dbReference>
<evidence type="ECO:0000259" key="5">
    <source>
        <dbReference type="Pfam" id="PF20989"/>
    </source>
</evidence>
<dbReference type="InterPro" id="IPR008908">
    <property type="entry name" value="Sarcoglycan_alpha/epsilon"/>
</dbReference>
<feature type="domain" description="Sarcoglycan alpha/epsilon second" evidence="5">
    <location>
        <begin position="128"/>
        <end position="252"/>
    </location>
</feature>
<feature type="domain" description="Sarcoglycan alpha/epsilon N-terminal" evidence="4">
    <location>
        <begin position="25"/>
        <end position="120"/>
    </location>
</feature>
<name>A0A4Y7NIC6_9CRUS</name>
<dbReference type="Pfam" id="PF20989">
    <property type="entry name" value="Sarcoglycan_2_C"/>
    <property type="match status" value="1"/>
</dbReference>
<feature type="region of interest" description="Disordered" evidence="1">
    <location>
        <begin position="388"/>
        <end position="434"/>
    </location>
</feature>
<evidence type="ECO:0000256" key="2">
    <source>
        <dbReference type="SAM" id="Phobius"/>
    </source>
</evidence>
<dbReference type="EMBL" id="LR023350">
    <property type="protein sequence ID" value="SVE92969.1"/>
    <property type="molecule type" value="mRNA"/>
</dbReference>
<evidence type="ECO:0000256" key="1">
    <source>
        <dbReference type="SAM" id="MobiDB-lite"/>
    </source>
</evidence>
<keyword evidence="2" id="KW-0812">Transmembrane</keyword>
<proteinExistence type="evidence at transcript level"/>
<dbReference type="InterPro" id="IPR048346">
    <property type="entry name" value="Sarcoglycan_N"/>
</dbReference>
<dbReference type="InterPro" id="IPR048347">
    <property type="entry name" value="Sarcoglycan_C"/>
</dbReference>
<organism evidence="6">
    <name type="scientific">Moina brachiata</name>
    <dbReference type="NCBI Taxonomy" id="675436"/>
    <lineage>
        <taxon>Eukaryota</taxon>
        <taxon>Metazoa</taxon>
        <taxon>Ecdysozoa</taxon>
        <taxon>Arthropoda</taxon>
        <taxon>Crustacea</taxon>
        <taxon>Branchiopoda</taxon>
        <taxon>Diplostraca</taxon>
        <taxon>Cladocera</taxon>
        <taxon>Anomopoda</taxon>
        <taxon>Moinidae</taxon>
        <taxon>Moina</taxon>
    </lineage>
</organism>
<protein>
    <submittedName>
        <fullName evidence="6">EOG090X04W0</fullName>
    </submittedName>
</protein>
<evidence type="ECO:0000259" key="4">
    <source>
        <dbReference type="Pfam" id="PF05510"/>
    </source>
</evidence>
<sequence>MLKNYIILFAFAVYLPHYSYSISYQVQIDEVLIIPLSPALFNLSQTDSSDEITYSGSLQDVPDLPKWLQVVQSPNKKMGFLFGTPNQFQETLVPNVLIKVEAIATNLATFETSTVEMTLEVIPKQDPSPQLVKLKIHNANLEDFMESHKQDRLLDVFRNILWPESANDLHFVELYSALLAGGRRPARRQDGEGVVLTLGSQADFSDVMRELEREVSSLWPLRNCPRDFKKTSAERYFRTKGFLLDWCSFKLVPQNVSLVQVTSTVLTDLELKPTKHQQYSTPPTDEIDFGLWIPPGKWEVPLRSYAKDGVVAVFIPLMILLILSGLLTAVLGVHPEGSVTEEGQLYEAVFEELPFFKPKNSTVTTAAEKLELPASGLSLLQTKTTKLGDSNTPSLSRIKRNPLYESATDSGARDSSPFLMSGGSSPLPTPMSTLNRSANQIFRPTIVALEKAGTLSRPEPPPYTGTLRK</sequence>
<feature type="signal peptide" evidence="3">
    <location>
        <begin position="1"/>
        <end position="21"/>
    </location>
</feature>
<feature type="compositionally biased region" description="Polar residues" evidence="1">
    <location>
        <begin position="422"/>
        <end position="434"/>
    </location>
</feature>
<feature type="chain" id="PRO_5021500347" evidence="3">
    <location>
        <begin position="22"/>
        <end position="469"/>
    </location>
</feature>
<dbReference type="PANTHER" id="PTHR10132">
    <property type="entry name" value="ALPHA-/EPSILON-SARCOGLYCAN FAMILY MEMBER"/>
    <property type="match status" value="1"/>
</dbReference>
<evidence type="ECO:0000256" key="3">
    <source>
        <dbReference type="SAM" id="SignalP"/>
    </source>
</evidence>